<reference evidence="2 3" key="1">
    <citation type="submission" date="2023-02" db="EMBL/GenBank/DDBJ databases">
        <title>The predominant lactic acid bacteria and yeasts involved in the spontaneous fermentation of millet during the production of the traditional porridge Hausa koko in Ghana.</title>
        <authorList>
            <person name="Atter A."/>
            <person name="Diaz M."/>
        </authorList>
    </citation>
    <scope>NUCLEOTIDE SEQUENCE [LARGE SCALE GENOMIC DNA]</scope>
    <source>
        <strain evidence="2 3">FI11640</strain>
    </source>
</reference>
<gene>
    <name evidence="2" type="ORF">PS435_11695</name>
</gene>
<dbReference type="RefSeq" id="WP_331244156.1">
    <property type="nucleotide sequence ID" value="NZ_JAQSGJ010000037.1"/>
</dbReference>
<evidence type="ECO:0000256" key="1">
    <source>
        <dbReference type="SAM" id="Phobius"/>
    </source>
</evidence>
<feature type="transmembrane region" description="Helical" evidence="1">
    <location>
        <begin position="78"/>
        <end position="95"/>
    </location>
</feature>
<feature type="transmembrane region" description="Helical" evidence="1">
    <location>
        <begin position="133"/>
        <end position="153"/>
    </location>
</feature>
<keyword evidence="3" id="KW-1185">Reference proteome</keyword>
<keyword evidence="1" id="KW-0472">Membrane</keyword>
<name>A0ABU7T1N1_9LACO</name>
<keyword evidence="1" id="KW-1133">Transmembrane helix</keyword>
<feature type="transmembrane region" description="Helical" evidence="1">
    <location>
        <begin position="12"/>
        <end position="34"/>
    </location>
</feature>
<proteinExistence type="predicted"/>
<comment type="caution">
    <text evidence="2">The sequence shown here is derived from an EMBL/GenBank/DDBJ whole genome shotgun (WGS) entry which is preliminary data.</text>
</comment>
<dbReference type="Proteomes" id="UP001330016">
    <property type="component" value="Unassembled WGS sequence"/>
</dbReference>
<keyword evidence="1" id="KW-0812">Transmembrane</keyword>
<sequence>MRTEKNFKQRTLQPRVFLIIAIFAFSTQFVRPLVPQLSDWWFVLLWIVLCIVAVIVFGITVTRVVVPQAVVYDQTDTIVRSIVFGVLPILIYQNPTITSTWLFALLWTLACLLLTFLIDRIPSLPKSWRDKGLPIMLIFPGTAFFVRSLVPFMHPLPFLFGWVTLGAYISFHISLLLTRRRPRW</sequence>
<organism evidence="2 3">
    <name type="scientific">Schleiferilactobacillus harbinensis</name>
    <dbReference type="NCBI Taxonomy" id="304207"/>
    <lineage>
        <taxon>Bacteria</taxon>
        <taxon>Bacillati</taxon>
        <taxon>Bacillota</taxon>
        <taxon>Bacilli</taxon>
        <taxon>Lactobacillales</taxon>
        <taxon>Lactobacillaceae</taxon>
        <taxon>Schleiferilactobacillus</taxon>
    </lineage>
</organism>
<feature type="transmembrane region" description="Helical" evidence="1">
    <location>
        <begin position="40"/>
        <end position="66"/>
    </location>
</feature>
<evidence type="ECO:0000313" key="2">
    <source>
        <dbReference type="EMBL" id="MEE6716524.1"/>
    </source>
</evidence>
<evidence type="ECO:0000313" key="3">
    <source>
        <dbReference type="Proteomes" id="UP001330016"/>
    </source>
</evidence>
<dbReference type="EMBL" id="JAQSGK010000037">
    <property type="protein sequence ID" value="MEE6716524.1"/>
    <property type="molecule type" value="Genomic_DNA"/>
</dbReference>
<accession>A0ABU7T1N1</accession>
<feature type="transmembrane region" description="Helical" evidence="1">
    <location>
        <begin position="101"/>
        <end position="121"/>
    </location>
</feature>
<feature type="transmembrane region" description="Helical" evidence="1">
    <location>
        <begin position="159"/>
        <end position="178"/>
    </location>
</feature>
<protein>
    <submittedName>
        <fullName evidence="2">Uncharacterized protein</fullName>
    </submittedName>
</protein>